<accession>A0A7S4JK28</accession>
<dbReference type="AlphaFoldDB" id="A0A7S4JK28"/>
<proteinExistence type="predicted"/>
<name>A0A7S4JK28_GUITH</name>
<dbReference type="EMBL" id="HBKN01007874">
    <property type="protein sequence ID" value="CAE2266049.1"/>
    <property type="molecule type" value="Transcribed_RNA"/>
</dbReference>
<reference evidence="2" key="1">
    <citation type="submission" date="2021-01" db="EMBL/GenBank/DDBJ databases">
        <authorList>
            <person name="Corre E."/>
            <person name="Pelletier E."/>
            <person name="Niang G."/>
            <person name="Scheremetjew M."/>
            <person name="Finn R."/>
            <person name="Kale V."/>
            <person name="Holt S."/>
            <person name="Cochrane G."/>
            <person name="Meng A."/>
            <person name="Brown T."/>
            <person name="Cohen L."/>
        </authorList>
    </citation>
    <scope>NUCLEOTIDE SEQUENCE</scope>
    <source>
        <strain evidence="2">CCMP 2712</strain>
    </source>
</reference>
<evidence type="ECO:0000313" key="2">
    <source>
        <dbReference type="EMBL" id="CAE2266049.1"/>
    </source>
</evidence>
<evidence type="ECO:0000256" key="1">
    <source>
        <dbReference type="SAM" id="MobiDB-lite"/>
    </source>
</evidence>
<gene>
    <name evidence="2" type="ORF">GTHE00462_LOCUS6243</name>
</gene>
<sequence length="485" mass="54321">MPKNQLARGRDLNRKKARDKQNALVTREQTKKLLDILDPLIPQMERSLGELRGSLPSRRTLLHLLEDLVTHLRAMPASSRASRKERKPGVSLEEATARVMSSRRERIVSVELPSWRIKCGSVGLEGYYVRSPLRKLEGQCFLHLVENESLDVLRATGRAVMRGKAVGPFFVDLRTFSREGMVCLNVIRCRVIPAHVSCKGEGVFVLEAQEEAEVRHAWPGDLVGKFCMVVRRDPGTSNACAYDIDQALRGLVSESRGLMSRGLVALSTDHASRNVMERVRGSLQSLGSAVMVYLSKLTESHAALEMDQQGNLMVFHHMRMRLPQLAGGFRSRWKRVAKVRLDGWETELGDGNSKVYAFLNGQVKSSSIEINLFYHYAGSGVCYFTRRYTISPTGVRQDMRVLKDGSDTESPRHFYINMPRQGEADRALLASIEESEELHLPHCCGGSHEGRSLPGGGEKALRKDVYLAGAGVYQWEEAVEGLEIY</sequence>
<protein>
    <submittedName>
        <fullName evidence="2">Uncharacterized protein</fullName>
    </submittedName>
</protein>
<feature type="region of interest" description="Disordered" evidence="1">
    <location>
        <begin position="1"/>
        <end position="22"/>
    </location>
</feature>
<organism evidence="2">
    <name type="scientific">Guillardia theta</name>
    <name type="common">Cryptophyte</name>
    <name type="synonym">Cryptomonas phi</name>
    <dbReference type="NCBI Taxonomy" id="55529"/>
    <lineage>
        <taxon>Eukaryota</taxon>
        <taxon>Cryptophyceae</taxon>
        <taxon>Pyrenomonadales</taxon>
        <taxon>Geminigeraceae</taxon>
        <taxon>Guillardia</taxon>
    </lineage>
</organism>